<dbReference type="Gene3D" id="2.160.20.110">
    <property type="match status" value="2"/>
</dbReference>
<keyword evidence="3" id="KW-1185">Reference proteome</keyword>
<organism evidence="2 3">
    <name type="scientific">Gynuella sunshinyii YC6258</name>
    <dbReference type="NCBI Taxonomy" id="1445510"/>
    <lineage>
        <taxon>Bacteria</taxon>
        <taxon>Pseudomonadati</taxon>
        <taxon>Pseudomonadota</taxon>
        <taxon>Gammaproteobacteria</taxon>
        <taxon>Oceanospirillales</taxon>
        <taxon>Saccharospirillaceae</taxon>
        <taxon>Gynuella</taxon>
    </lineage>
</organism>
<dbReference type="HOGENOM" id="CLU_512648_0_0_6"/>
<dbReference type="Proteomes" id="UP000032266">
    <property type="component" value="Chromosome"/>
</dbReference>
<accession>A0A0C5VTR1</accession>
<dbReference type="EMBL" id="CP007142">
    <property type="protein sequence ID" value="AJQ96688.1"/>
    <property type="molecule type" value="Genomic_DNA"/>
</dbReference>
<dbReference type="KEGG" id="gsn:YC6258_04656"/>
<evidence type="ECO:0000313" key="2">
    <source>
        <dbReference type="EMBL" id="AJQ96688.1"/>
    </source>
</evidence>
<evidence type="ECO:0000313" key="3">
    <source>
        <dbReference type="Proteomes" id="UP000032266"/>
    </source>
</evidence>
<sequence>MKPTLINSLIKQPPGMVLLLGTTLAAPLTQAVDLNDVDINDNGLIEISTIEELNQIRYNLIGTSFIDVDGNSIDTGCPVSGCIGYELVNDLDFGSNSANPLAAQGPFWNDGYGWEPIGSELDPFAAVFDGNGHSISNLFIDRVEEDHVGLFGVISSQPYKGAGVTNLVLQRAIVYGNNKVGGIVGAIENNYENEDVIVSGCAVSGVVSGEKYVGGMVGHLYARYGAQVHLFNNTTNILAVGADYTGGMVGYSGAGIGGVDSTTTVTLTDNRVTGQASGNSKVGGLVGFLASNNTGGPGISSDVYLERSQADAIVSGDNSIGGLIGMAYGSGFENTLSISDSEANGIVMAREKNAGGLIGHLEAGDYASVGVSAVSATGYTRSKQAVGGLIGSAVSGYADLAISNAYSWTGVRGDDQVGGLIGFARLYSDEAYFGISYTYATGPVAGQTNVGGLIGEVQEGEYFWQQVNVRSSYWDTSTSGLKKSAKGEGYTSEDLKCPKKGGDSDCEMPIYTGWSSNVWDFGSENDYPTLK</sequence>
<name>A0A0C5VTR1_9GAMM</name>
<feature type="region of interest" description="Disordered" evidence="1">
    <location>
        <begin position="479"/>
        <end position="499"/>
    </location>
</feature>
<reference evidence="2 3" key="1">
    <citation type="submission" date="2014-01" db="EMBL/GenBank/DDBJ databases">
        <title>Full genme sequencing of cellulolytic bacterium Gynuella sunshinyii YC6258T gen. nov., sp. nov.</title>
        <authorList>
            <person name="Khan H."/>
            <person name="Chung E.J."/>
            <person name="Chung Y.R."/>
        </authorList>
    </citation>
    <scope>NUCLEOTIDE SEQUENCE [LARGE SCALE GENOMIC DNA]</scope>
    <source>
        <strain evidence="2 3">YC6258</strain>
    </source>
</reference>
<protein>
    <recommendedName>
        <fullName evidence="4">GLUG domain-containing protein</fullName>
    </recommendedName>
</protein>
<gene>
    <name evidence="2" type="ORF">YC6258_04656</name>
</gene>
<evidence type="ECO:0000256" key="1">
    <source>
        <dbReference type="SAM" id="MobiDB-lite"/>
    </source>
</evidence>
<evidence type="ECO:0008006" key="4">
    <source>
        <dbReference type="Google" id="ProtNLM"/>
    </source>
</evidence>
<dbReference type="STRING" id="1445510.YC6258_04656"/>
<proteinExistence type="predicted"/>
<dbReference type="AlphaFoldDB" id="A0A0C5VTR1"/>
<dbReference type="OrthoDB" id="5713099at2"/>
<dbReference type="RefSeq" id="WP_044618642.1">
    <property type="nucleotide sequence ID" value="NZ_CP007142.1"/>
</dbReference>